<dbReference type="SUPFAM" id="SSF54909">
    <property type="entry name" value="Dimeric alpha+beta barrel"/>
    <property type="match status" value="1"/>
</dbReference>
<comment type="caution">
    <text evidence="3">The sequence shown here is derived from an EMBL/GenBank/DDBJ whole genome shotgun (WGS) entry which is preliminary data.</text>
</comment>
<reference evidence="3 4" key="1">
    <citation type="submission" date="2017-11" db="EMBL/GenBank/DDBJ databases">
        <title>Genomic Encyclopedia of Archaeal and Bacterial Type Strains, Phase II (KMG-II): From Individual Species to Whole Genera.</title>
        <authorList>
            <person name="Goeker M."/>
        </authorList>
    </citation>
    <scope>NUCLEOTIDE SEQUENCE [LARGE SCALE GENOMIC DNA]</scope>
    <source>
        <strain evidence="3 4">DSM 27763</strain>
    </source>
</reference>
<proteinExistence type="inferred from homology"/>
<name>A0A0B2B5J0_9ACTN</name>
<evidence type="ECO:0000313" key="3">
    <source>
        <dbReference type="EMBL" id="PJJ54334.1"/>
    </source>
</evidence>
<dbReference type="Gene3D" id="3.30.70.1060">
    <property type="entry name" value="Dimeric alpha+beta barrel"/>
    <property type="match status" value="1"/>
</dbReference>
<dbReference type="AlphaFoldDB" id="A0A0B2B5J0"/>
<protein>
    <recommendedName>
        <fullName evidence="2">YCII-related domain-containing protein</fullName>
    </recommendedName>
</protein>
<evidence type="ECO:0000259" key="2">
    <source>
        <dbReference type="Pfam" id="PF03795"/>
    </source>
</evidence>
<keyword evidence="4" id="KW-1185">Reference proteome</keyword>
<sequence>MAKYMLIIRTIDDVPSASETVDLDQLLDEVGRFNDALIRAGVLLAAEGLDPDPAESVVVDFTGDAPVVVDGLYGRSGSRFSGFYVLAVADRQEAVEWAKRMPRTKGAMIEIRRVTTLDEVAQVAGDNRWIAEERAWRESTGQL</sequence>
<comment type="similarity">
    <text evidence="1">Belongs to the YciI family.</text>
</comment>
<feature type="domain" description="YCII-related" evidence="2">
    <location>
        <begin position="5"/>
        <end position="116"/>
    </location>
</feature>
<dbReference type="Pfam" id="PF03795">
    <property type="entry name" value="YCII"/>
    <property type="match status" value="1"/>
</dbReference>
<dbReference type="PANTHER" id="PTHR35174">
    <property type="entry name" value="BLL7171 PROTEIN-RELATED"/>
    <property type="match status" value="1"/>
</dbReference>
<dbReference type="InterPro" id="IPR005545">
    <property type="entry name" value="YCII"/>
</dbReference>
<dbReference type="OrthoDB" id="668782at2"/>
<dbReference type="Proteomes" id="UP000230842">
    <property type="component" value="Unassembled WGS sequence"/>
</dbReference>
<accession>A0A0B2B5J0</accession>
<dbReference type="InterPro" id="IPR011008">
    <property type="entry name" value="Dimeric_a/b-barrel"/>
</dbReference>
<dbReference type="EMBL" id="PGEZ01000002">
    <property type="protein sequence ID" value="PJJ54334.1"/>
    <property type="molecule type" value="Genomic_DNA"/>
</dbReference>
<dbReference type="RefSeq" id="WP_039365015.1">
    <property type="nucleotide sequence ID" value="NZ_PGEZ01000002.1"/>
</dbReference>
<gene>
    <name evidence="3" type="ORF">CLV56_3843</name>
</gene>
<evidence type="ECO:0000313" key="4">
    <source>
        <dbReference type="Proteomes" id="UP000230842"/>
    </source>
</evidence>
<evidence type="ECO:0000256" key="1">
    <source>
        <dbReference type="ARBA" id="ARBA00007689"/>
    </source>
</evidence>
<organism evidence="3 4">
    <name type="scientific">Mumia flava</name>
    <dbReference type="NCBI Taxonomy" id="1348852"/>
    <lineage>
        <taxon>Bacteria</taxon>
        <taxon>Bacillati</taxon>
        <taxon>Actinomycetota</taxon>
        <taxon>Actinomycetes</taxon>
        <taxon>Propionibacteriales</taxon>
        <taxon>Nocardioidaceae</taxon>
        <taxon>Mumia</taxon>
    </lineage>
</organism>